<dbReference type="PANTHER" id="PTHR18968">
    <property type="entry name" value="THIAMINE PYROPHOSPHATE ENZYMES"/>
    <property type="match status" value="1"/>
</dbReference>
<dbReference type="GO" id="GO:0009097">
    <property type="term" value="P:isoleucine biosynthetic process"/>
    <property type="evidence" value="ECO:0007669"/>
    <property type="project" value="TreeGrafter"/>
</dbReference>
<dbReference type="Gene3D" id="3.40.50.1220">
    <property type="entry name" value="TPP-binding domain"/>
    <property type="match status" value="1"/>
</dbReference>
<evidence type="ECO:0000256" key="1">
    <source>
        <dbReference type="ARBA" id="ARBA00007812"/>
    </source>
</evidence>
<reference evidence="3" key="1">
    <citation type="journal article" date="2015" name="Nature">
        <title>Complex archaea that bridge the gap between prokaryotes and eukaryotes.</title>
        <authorList>
            <person name="Spang A."/>
            <person name="Saw J.H."/>
            <person name="Jorgensen S.L."/>
            <person name="Zaremba-Niedzwiedzka K."/>
            <person name="Martijn J."/>
            <person name="Lind A.E."/>
            <person name="van Eijk R."/>
            <person name="Schleper C."/>
            <person name="Guy L."/>
            <person name="Ettema T.J."/>
        </authorList>
    </citation>
    <scope>NUCLEOTIDE SEQUENCE</scope>
</reference>
<dbReference type="GO" id="GO:0009099">
    <property type="term" value="P:L-valine biosynthetic process"/>
    <property type="evidence" value="ECO:0007669"/>
    <property type="project" value="TreeGrafter"/>
</dbReference>
<dbReference type="PANTHER" id="PTHR18968:SF13">
    <property type="entry name" value="ACETOLACTATE SYNTHASE CATALYTIC SUBUNIT, MITOCHONDRIAL"/>
    <property type="match status" value="1"/>
</dbReference>
<gene>
    <name evidence="3" type="ORF">LCGC14_3107200</name>
</gene>
<dbReference type="CDD" id="cd07035">
    <property type="entry name" value="TPP_PYR_POX_like"/>
    <property type="match status" value="1"/>
</dbReference>
<dbReference type="Pfam" id="PF00205">
    <property type="entry name" value="TPP_enzyme_M"/>
    <property type="match status" value="1"/>
</dbReference>
<dbReference type="GO" id="GO:0050660">
    <property type="term" value="F:flavin adenine dinucleotide binding"/>
    <property type="evidence" value="ECO:0007669"/>
    <property type="project" value="TreeGrafter"/>
</dbReference>
<evidence type="ECO:0000259" key="2">
    <source>
        <dbReference type="Pfam" id="PF00205"/>
    </source>
</evidence>
<protein>
    <recommendedName>
        <fullName evidence="2">Thiamine pyrophosphate enzyme central domain-containing protein</fullName>
    </recommendedName>
</protein>
<accession>A0A0F8YW14</accession>
<feature type="non-terminal residue" evidence="3">
    <location>
        <position position="344"/>
    </location>
</feature>
<dbReference type="InterPro" id="IPR045229">
    <property type="entry name" value="TPP_enz"/>
</dbReference>
<dbReference type="Gene3D" id="3.40.50.970">
    <property type="match status" value="1"/>
</dbReference>
<dbReference type="SUPFAM" id="SSF52467">
    <property type="entry name" value="DHS-like NAD/FAD-binding domain"/>
    <property type="match status" value="1"/>
</dbReference>
<dbReference type="GO" id="GO:0005948">
    <property type="term" value="C:acetolactate synthase complex"/>
    <property type="evidence" value="ECO:0007669"/>
    <property type="project" value="TreeGrafter"/>
</dbReference>
<feature type="non-terminal residue" evidence="3">
    <location>
        <position position="1"/>
    </location>
</feature>
<dbReference type="InterPro" id="IPR012000">
    <property type="entry name" value="Thiamin_PyroP_enz_cen_dom"/>
</dbReference>
<dbReference type="InterPro" id="IPR029035">
    <property type="entry name" value="DHS-like_NAD/FAD-binding_dom"/>
</dbReference>
<dbReference type="GO" id="GO:0000287">
    <property type="term" value="F:magnesium ion binding"/>
    <property type="evidence" value="ECO:0007669"/>
    <property type="project" value="InterPro"/>
</dbReference>
<evidence type="ECO:0000313" key="3">
    <source>
        <dbReference type="EMBL" id="KKK52211.1"/>
    </source>
</evidence>
<organism evidence="3">
    <name type="scientific">marine sediment metagenome</name>
    <dbReference type="NCBI Taxonomy" id="412755"/>
    <lineage>
        <taxon>unclassified sequences</taxon>
        <taxon>metagenomes</taxon>
        <taxon>ecological metagenomes</taxon>
    </lineage>
</organism>
<dbReference type="GO" id="GO:0030976">
    <property type="term" value="F:thiamine pyrophosphate binding"/>
    <property type="evidence" value="ECO:0007669"/>
    <property type="project" value="InterPro"/>
</dbReference>
<name>A0A0F8YW14_9ZZZZ</name>
<dbReference type="GO" id="GO:0003984">
    <property type="term" value="F:acetolactate synthase activity"/>
    <property type="evidence" value="ECO:0007669"/>
    <property type="project" value="TreeGrafter"/>
</dbReference>
<sequence>PFKEKKKRLYSTNSIFQFIKNLIKKFINPSIFRLKKNKKIRQRGFQETDVESIFESVTKYVKLIKDPLMIRYELEKAIYFATEKRPGPVVLDIPDDLQRVEIDPTKLASFTPPKEEKTFSDEEIKKMYEMITLSKRPVILFGAGVHIAKCEDKAIEFAKKLKIPVLLTWAAKDLLSEEDELNMGVFGVCGPRYSNFAVQNSDLVIAMGIRLCQMNTGGKQNLFAPKAQKIMIDVDEEGKEKYRAQVLGRYTTHRGESRVRLYSGAGMGAAVEEFVHHIQKTIQRGGPEALRGKIKSWEEGVREQAKEQGINIPLGPETFAKAYLGYLGWEPNLSKFYKLPSDII</sequence>
<comment type="similarity">
    <text evidence="1">Belongs to the TPP enzyme family.</text>
</comment>
<dbReference type="InterPro" id="IPR029061">
    <property type="entry name" value="THDP-binding"/>
</dbReference>
<comment type="caution">
    <text evidence="3">The sequence shown here is derived from an EMBL/GenBank/DDBJ whole genome shotgun (WGS) entry which is preliminary data.</text>
</comment>
<dbReference type="EMBL" id="LAZR01067135">
    <property type="protein sequence ID" value="KKK52211.1"/>
    <property type="molecule type" value="Genomic_DNA"/>
</dbReference>
<proteinExistence type="inferred from homology"/>
<dbReference type="AlphaFoldDB" id="A0A0F8YW14"/>
<feature type="domain" description="Thiamine pyrophosphate enzyme central" evidence="2">
    <location>
        <begin position="124"/>
        <end position="241"/>
    </location>
</feature>
<dbReference type="SUPFAM" id="SSF52518">
    <property type="entry name" value="Thiamin diphosphate-binding fold (THDP-binding)"/>
    <property type="match status" value="1"/>
</dbReference>